<dbReference type="Proteomes" id="UP000079169">
    <property type="component" value="Unplaced"/>
</dbReference>
<dbReference type="KEGG" id="dci:103505603"/>
<protein>
    <submittedName>
        <fullName evidence="3">Uncharacterized protein LOC103505603 isoform X1</fullName>
    </submittedName>
</protein>
<keyword evidence="1" id="KW-0812">Transmembrane</keyword>
<dbReference type="Gene3D" id="2.20.20.160">
    <property type="match status" value="1"/>
</dbReference>
<sequence>MSAVYFTLMVVFLAYYFVQLITCVKYTAITSKLDNIVFLYPGEARSERDLRNCSLNDVCGVVHKRFWLAPTVERLCRCNDKDKEDCPWYWNDDYSDPYTMYLDSRSQLKFCNQISDLAKCSPREKALEVTDEEHLVATAHCYCPPYNYWALGRHFSTHHHNSSVFTFDSYRCKPLDKCSEHQFCGFIRADTFSTYFHCSCPRGDLCLRAANRTQKQAKPLNASELFFYGPAYRAYCLPFNTSSAYEF</sequence>
<dbReference type="RefSeq" id="XP_008468172.1">
    <property type="nucleotide sequence ID" value="XM_008469950.3"/>
</dbReference>
<name>A0A1S3CVZ9_DIACI</name>
<gene>
    <name evidence="3" type="primary">LOC103505603</name>
</gene>
<keyword evidence="1" id="KW-0472">Membrane</keyword>
<accession>A0A1S3CVZ9</accession>
<evidence type="ECO:0000313" key="3">
    <source>
        <dbReference type="RefSeq" id="XP_008468172.1"/>
    </source>
</evidence>
<dbReference type="OMA" id="SHQCKFD"/>
<proteinExistence type="predicted"/>
<feature type="transmembrane region" description="Helical" evidence="1">
    <location>
        <begin position="6"/>
        <end position="24"/>
    </location>
</feature>
<dbReference type="GeneID" id="103505603"/>
<organism evidence="2 3">
    <name type="scientific">Diaphorina citri</name>
    <name type="common">Asian citrus psyllid</name>
    <dbReference type="NCBI Taxonomy" id="121845"/>
    <lineage>
        <taxon>Eukaryota</taxon>
        <taxon>Metazoa</taxon>
        <taxon>Ecdysozoa</taxon>
        <taxon>Arthropoda</taxon>
        <taxon>Hexapoda</taxon>
        <taxon>Insecta</taxon>
        <taxon>Pterygota</taxon>
        <taxon>Neoptera</taxon>
        <taxon>Paraneoptera</taxon>
        <taxon>Hemiptera</taxon>
        <taxon>Sternorrhyncha</taxon>
        <taxon>Psylloidea</taxon>
        <taxon>Psyllidae</taxon>
        <taxon>Diaphorininae</taxon>
        <taxon>Diaphorina</taxon>
    </lineage>
</organism>
<reference evidence="3" key="1">
    <citation type="submission" date="2025-08" db="UniProtKB">
        <authorList>
            <consortium name="RefSeq"/>
        </authorList>
    </citation>
    <scope>IDENTIFICATION</scope>
</reference>
<evidence type="ECO:0000256" key="1">
    <source>
        <dbReference type="SAM" id="Phobius"/>
    </source>
</evidence>
<evidence type="ECO:0000313" key="2">
    <source>
        <dbReference type="Proteomes" id="UP000079169"/>
    </source>
</evidence>
<keyword evidence="1" id="KW-1133">Transmembrane helix</keyword>
<keyword evidence="2" id="KW-1185">Reference proteome</keyword>
<dbReference type="OrthoDB" id="121932at2759"/>
<dbReference type="PaxDb" id="121845-A0A1S3CVZ9"/>
<dbReference type="AlphaFoldDB" id="A0A1S3CVZ9"/>